<dbReference type="EMBL" id="SGPM01000128">
    <property type="protein sequence ID" value="THH29345.1"/>
    <property type="molecule type" value="Genomic_DNA"/>
</dbReference>
<protein>
    <recommendedName>
        <fullName evidence="5">MYND-type domain-containing protein</fullName>
    </recommendedName>
</protein>
<evidence type="ECO:0000256" key="3">
    <source>
        <dbReference type="ARBA" id="ARBA00022833"/>
    </source>
</evidence>
<keyword evidence="1" id="KW-0479">Metal-binding</keyword>
<dbReference type="Proteomes" id="UP000308730">
    <property type="component" value="Unassembled WGS sequence"/>
</dbReference>
<dbReference type="SUPFAM" id="SSF144232">
    <property type="entry name" value="HIT/MYND zinc finger-like"/>
    <property type="match status" value="1"/>
</dbReference>
<dbReference type="InterPro" id="IPR002893">
    <property type="entry name" value="Znf_MYND"/>
</dbReference>
<dbReference type="GO" id="GO:0008270">
    <property type="term" value="F:zinc ion binding"/>
    <property type="evidence" value="ECO:0007669"/>
    <property type="project" value="UniProtKB-KW"/>
</dbReference>
<evidence type="ECO:0000256" key="1">
    <source>
        <dbReference type="ARBA" id="ARBA00022723"/>
    </source>
</evidence>
<evidence type="ECO:0000313" key="6">
    <source>
        <dbReference type="EMBL" id="THH29345.1"/>
    </source>
</evidence>
<feature type="domain" description="MYND-type" evidence="5">
    <location>
        <begin position="45"/>
        <end position="104"/>
    </location>
</feature>
<accession>A0A4S4MTW1</accession>
<organism evidence="6 7">
    <name type="scientific">Antrodiella citrinella</name>
    <dbReference type="NCBI Taxonomy" id="2447956"/>
    <lineage>
        <taxon>Eukaryota</taxon>
        <taxon>Fungi</taxon>
        <taxon>Dikarya</taxon>
        <taxon>Basidiomycota</taxon>
        <taxon>Agaricomycotina</taxon>
        <taxon>Agaricomycetes</taxon>
        <taxon>Polyporales</taxon>
        <taxon>Steccherinaceae</taxon>
        <taxon>Antrodiella</taxon>
    </lineage>
</organism>
<proteinExistence type="predicted"/>
<dbReference type="InterPro" id="IPR046824">
    <property type="entry name" value="Mss51-like_C"/>
</dbReference>
<sequence length="485" mass="54501">MTTPLDTAGTSEQYFAQITSVAQALIRAEKSGQATRFDFSGIDDCSYCREEIVPPKKSFRCSACKARIYCSVECQKNGWKYGTVDSPRGVNAQGVSFPNHKQYCKDNTRHMTRLTETRAILMQFPWGRLEKDGSFSHNIARGRFRVLGSNDMGFWSQRCGPAPHQDEGQMPNRHGSSKSGVFAQMDVKTFEHLDGKYLLKDQHFGDQEGWKLPPHLIPYRDFASADTRPVLVTEFGEPIKDWDSWYRWRKLPLESPAALIMNYPMTLYQFITNCLELTNATKGSPAERIPLNVHMLGVEVELNYLPIFSELALLLPYHNIQLTMFGFSVHKLCLEAREYSTSLAAQSLVDKPVFTYTAPVACGSSTLEIFLRGEAPRWPIQAPPTIPPDALVACNAGLASYSGWAEVIRIAHMLEIPFAVSEYMEQSAEVQRSTFSAVLAGIESQYRPRKGYPIALNPFQGPGQRHVSKMPNTINGFTMVVVKND</sequence>
<reference evidence="6 7" key="1">
    <citation type="submission" date="2019-02" db="EMBL/GenBank/DDBJ databases">
        <title>Genome sequencing of the rare red list fungi Antrodiella citrinella (Flaviporus citrinellus).</title>
        <authorList>
            <person name="Buettner E."/>
            <person name="Kellner H."/>
        </authorList>
    </citation>
    <scope>NUCLEOTIDE SEQUENCE [LARGE SCALE GENOMIC DNA]</scope>
    <source>
        <strain evidence="6 7">DSM 108506</strain>
    </source>
</reference>
<comment type="caution">
    <text evidence="6">The sequence shown here is derived from an EMBL/GenBank/DDBJ whole genome shotgun (WGS) entry which is preliminary data.</text>
</comment>
<dbReference type="Gene3D" id="6.10.140.2220">
    <property type="match status" value="1"/>
</dbReference>
<evidence type="ECO:0000256" key="2">
    <source>
        <dbReference type="ARBA" id="ARBA00022771"/>
    </source>
</evidence>
<keyword evidence="2 4" id="KW-0863">Zinc-finger</keyword>
<dbReference type="PANTHER" id="PTHR47570">
    <property type="entry name" value="ZINC ION BINDING PROTEIN"/>
    <property type="match status" value="1"/>
</dbReference>
<dbReference type="PANTHER" id="PTHR47570:SF1">
    <property type="entry name" value="ZINC ION BINDING PROTEIN"/>
    <property type="match status" value="1"/>
</dbReference>
<name>A0A4S4MTW1_9APHY</name>
<evidence type="ECO:0000259" key="5">
    <source>
        <dbReference type="PROSITE" id="PS50865"/>
    </source>
</evidence>
<evidence type="ECO:0000313" key="7">
    <source>
        <dbReference type="Proteomes" id="UP000308730"/>
    </source>
</evidence>
<gene>
    <name evidence="6" type="ORF">EUX98_g4854</name>
</gene>
<dbReference type="PROSITE" id="PS50865">
    <property type="entry name" value="ZF_MYND_2"/>
    <property type="match status" value="1"/>
</dbReference>
<dbReference type="Pfam" id="PF20179">
    <property type="entry name" value="MSS51_C"/>
    <property type="match status" value="1"/>
</dbReference>
<keyword evidence="7" id="KW-1185">Reference proteome</keyword>
<dbReference type="OrthoDB" id="432970at2759"/>
<evidence type="ECO:0000256" key="4">
    <source>
        <dbReference type="PROSITE-ProRule" id="PRU00134"/>
    </source>
</evidence>
<dbReference type="Pfam" id="PF01753">
    <property type="entry name" value="zf-MYND"/>
    <property type="match status" value="1"/>
</dbReference>
<dbReference type="AlphaFoldDB" id="A0A4S4MTW1"/>
<keyword evidence="3" id="KW-0862">Zinc</keyword>